<dbReference type="InParanoid" id="A0A3N4KGX0"/>
<dbReference type="EMBL" id="ML119148">
    <property type="protein sequence ID" value="RPB09803.1"/>
    <property type="molecule type" value="Genomic_DNA"/>
</dbReference>
<evidence type="ECO:0000256" key="1">
    <source>
        <dbReference type="SAM" id="MobiDB-lite"/>
    </source>
</evidence>
<organism evidence="2 3">
    <name type="scientific">Morchella conica CCBAS932</name>
    <dbReference type="NCBI Taxonomy" id="1392247"/>
    <lineage>
        <taxon>Eukaryota</taxon>
        <taxon>Fungi</taxon>
        <taxon>Dikarya</taxon>
        <taxon>Ascomycota</taxon>
        <taxon>Pezizomycotina</taxon>
        <taxon>Pezizomycetes</taxon>
        <taxon>Pezizales</taxon>
        <taxon>Morchellaceae</taxon>
        <taxon>Morchella</taxon>
    </lineage>
</organism>
<proteinExistence type="predicted"/>
<accession>A0A3N4KGX0</accession>
<name>A0A3N4KGX0_9PEZI</name>
<evidence type="ECO:0000313" key="2">
    <source>
        <dbReference type="EMBL" id="RPB09803.1"/>
    </source>
</evidence>
<feature type="region of interest" description="Disordered" evidence="1">
    <location>
        <begin position="60"/>
        <end position="118"/>
    </location>
</feature>
<gene>
    <name evidence="2" type="ORF">P167DRAFT_547750</name>
</gene>
<keyword evidence="3" id="KW-1185">Reference proteome</keyword>
<reference evidence="2 3" key="1">
    <citation type="journal article" date="2018" name="Nat. Ecol. Evol.">
        <title>Pezizomycetes genomes reveal the molecular basis of ectomycorrhizal truffle lifestyle.</title>
        <authorList>
            <person name="Murat C."/>
            <person name="Payen T."/>
            <person name="Noel B."/>
            <person name="Kuo A."/>
            <person name="Morin E."/>
            <person name="Chen J."/>
            <person name="Kohler A."/>
            <person name="Krizsan K."/>
            <person name="Balestrini R."/>
            <person name="Da Silva C."/>
            <person name="Montanini B."/>
            <person name="Hainaut M."/>
            <person name="Levati E."/>
            <person name="Barry K.W."/>
            <person name="Belfiori B."/>
            <person name="Cichocki N."/>
            <person name="Clum A."/>
            <person name="Dockter R.B."/>
            <person name="Fauchery L."/>
            <person name="Guy J."/>
            <person name="Iotti M."/>
            <person name="Le Tacon F."/>
            <person name="Lindquist E.A."/>
            <person name="Lipzen A."/>
            <person name="Malagnac F."/>
            <person name="Mello A."/>
            <person name="Molinier V."/>
            <person name="Miyauchi S."/>
            <person name="Poulain J."/>
            <person name="Riccioni C."/>
            <person name="Rubini A."/>
            <person name="Sitrit Y."/>
            <person name="Splivallo R."/>
            <person name="Traeger S."/>
            <person name="Wang M."/>
            <person name="Zifcakova L."/>
            <person name="Wipf D."/>
            <person name="Zambonelli A."/>
            <person name="Paolocci F."/>
            <person name="Nowrousian M."/>
            <person name="Ottonello S."/>
            <person name="Baldrian P."/>
            <person name="Spatafora J.W."/>
            <person name="Henrissat B."/>
            <person name="Nagy L.G."/>
            <person name="Aury J.M."/>
            <person name="Wincker P."/>
            <person name="Grigoriev I.V."/>
            <person name="Bonfante P."/>
            <person name="Martin F.M."/>
        </authorList>
    </citation>
    <scope>NUCLEOTIDE SEQUENCE [LARGE SCALE GENOMIC DNA]</scope>
    <source>
        <strain evidence="2 3">CCBAS932</strain>
    </source>
</reference>
<dbReference type="Proteomes" id="UP000277580">
    <property type="component" value="Unassembled WGS sequence"/>
</dbReference>
<evidence type="ECO:0000313" key="3">
    <source>
        <dbReference type="Proteomes" id="UP000277580"/>
    </source>
</evidence>
<protein>
    <submittedName>
        <fullName evidence="2">Uncharacterized protein</fullName>
    </submittedName>
</protein>
<feature type="compositionally biased region" description="Polar residues" evidence="1">
    <location>
        <begin position="107"/>
        <end position="118"/>
    </location>
</feature>
<dbReference type="OrthoDB" id="10413615at2759"/>
<sequence>MDTFMLASSHGKSGSLLSVRTIRNCRKSAQSKAHLLPPNQPTSRLYKFFPYPTSTASIRIENQQQATRPRSAAKDRPTPPTPTKMSSPLAEPEYHPSPNSEPERLLSPNSQPEHLPNHNSHILEHCESQCFDLMADVCDLQRELRIARALLFMLHWRNVMKQIVERRHGVPDAPHVVSSGEKLVIEWAKNLQRKIAEAWRLVDENDRLWDVELGRFSVCLSVVWYCY</sequence>
<dbReference type="AlphaFoldDB" id="A0A3N4KGX0"/>